<feature type="region of interest" description="Disordered" evidence="5">
    <location>
        <begin position="74"/>
        <end position="98"/>
    </location>
</feature>
<sequence>MVDFKIVISDPETGRSYNTVASGGAAGAFIGKSISHQIDAGVIGLDGYRIEITGGSDRTGIPARRGLPGSARRHLLLTGGNGFNPTKRGERRRKTVRGSEITSDFVQINVKVVETGKTPLAEIFAPKEEAKAE</sequence>
<dbReference type="GO" id="GO:1990904">
    <property type="term" value="C:ribonucleoprotein complex"/>
    <property type="evidence" value="ECO:0007669"/>
    <property type="project" value="UniProtKB-KW"/>
</dbReference>
<dbReference type="InterPro" id="IPR020924">
    <property type="entry name" value="Ribosomal_eS6_arc"/>
</dbReference>
<dbReference type="HAMAP" id="MF_00512">
    <property type="entry name" value="Ribosomal_eS6"/>
    <property type="match status" value="1"/>
</dbReference>
<accession>A0A8J7W6X7</accession>
<dbReference type="Pfam" id="PF01092">
    <property type="entry name" value="Ribosomal_S6e"/>
    <property type="match status" value="1"/>
</dbReference>
<dbReference type="GO" id="GO:0005840">
    <property type="term" value="C:ribosome"/>
    <property type="evidence" value="ECO:0007669"/>
    <property type="project" value="UniProtKB-KW"/>
</dbReference>
<evidence type="ECO:0000256" key="1">
    <source>
        <dbReference type="ARBA" id="ARBA00009312"/>
    </source>
</evidence>
<dbReference type="NCBIfam" id="NF003294">
    <property type="entry name" value="PRK04290.1-3"/>
    <property type="match status" value="1"/>
</dbReference>
<name>A0A8J7W6X7_9EURY</name>
<evidence type="ECO:0000256" key="3">
    <source>
        <dbReference type="ARBA" id="ARBA00023274"/>
    </source>
</evidence>
<organism evidence="6 7">
    <name type="scientific">Methanocalculus chunghsingensis</name>
    <dbReference type="NCBI Taxonomy" id="156457"/>
    <lineage>
        <taxon>Archaea</taxon>
        <taxon>Methanobacteriati</taxon>
        <taxon>Methanobacteriota</taxon>
        <taxon>Stenosarchaea group</taxon>
        <taxon>Methanomicrobia</taxon>
        <taxon>Methanomicrobiales</taxon>
        <taxon>Methanocalculaceae</taxon>
        <taxon>Methanocalculus</taxon>
    </lineage>
</organism>
<dbReference type="GO" id="GO:0006412">
    <property type="term" value="P:translation"/>
    <property type="evidence" value="ECO:0007669"/>
    <property type="project" value="UniProtKB-UniRule"/>
</dbReference>
<dbReference type="OrthoDB" id="7793at2157"/>
<dbReference type="PANTHER" id="PTHR11502">
    <property type="entry name" value="40S RIBOSOMAL PROTEIN S6"/>
    <property type="match status" value="1"/>
</dbReference>
<dbReference type="GO" id="GO:0003735">
    <property type="term" value="F:structural constituent of ribosome"/>
    <property type="evidence" value="ECO:0007669"/>
    <property type="project" value="InterPro"/>
</dbReference>
<proteinExistence type="inferred from homology"/>
<dbReference type="SMART" id="SM01405">
    <property type="entry name" value="Ribosomal_S6e"/>
    <property type="match status" value="1"/>
</dbReference>
<keyword evidence="2 4" id="KW-0689">Ribosomal protein</keyword>
<dbReference type="Proteomes" id="UP000730161">
    <property type="component" value="Unassembled WGS sequence"/>
</dbReference>
<dbReference type="RefSeq" id="WP_211531189.1">
    <property type="nucleotide sequence ID" value="NZ_JWHL01000013.1"/>
</dbReference>
<dbReference type="InterPro" id="IPR001377">
    <property type="entry name" value="Ribosomal_eS6"/>
</dbReference>
<evidence type="ECO:0000256" key="4">
    <source>
        <dbReference type="HAMAP-Rule" id="MF_00512"/>
    </source>
</evidence>
<comment type="caution">
    <text evidence="6">The sequence shown here is derived from an EMBL/GenBank/DDBJ whole genome shotgun (WGS) entry which is preliminary data.</text>
</comment>
<evidence type="ECO:0000313" key="7">
    <source>
        <dbReference type="Proteomes" id="UP000730161"/>
    </source>
</evidence>
<dbReference type="AlphaFoldDB" id="A0A8J7W6X7"/>
<reference evidence="6" key="1">
    <citation type="submission" date="2014-12" db="EMBL/GenBank/DDBJ databases">
        <authorList>
            <person name="Huang H.-H."/>
            <person name="Chen S.-C."/>
            <person name="Lai M.-C."/>
        </authorList>
    </citation>
    <scope>NUCLEOTIDE SEQUENCE</scope>
    <source>
        <strain evidence="6">K1F9705b</strain>
    </source>
</reference>
<evidence type="ECO:0000256" key="2">
    <source>
        <dbReference type="ARBA" id="ARBA00022980"/>
    </source>
</evidence>
<dbReference type="EMBL" id="JWHL01000013">
    <property type="protein sequence ID" value="MBR1369481.1"/>
    <property type="molecule type" value="Genomic_DNA"/>
</dbReference>
<evidence type="ECO:0000313" key="6">
    <source>
        <dbReference type="EMBL" id="MBR1369481.1"/>
    </source>
</evidence>
<gene>
    <name evidence="4" type="primary">rps6e</name>
    <name evidence="6" type="ORF">RJ53_08240</name>
</gene>
<comment type="similarity">
    <text evidence="1 4">Belongs to the eukaryotic ribosomal protein eS6 family.</text>
</comment>
<evidence type="ECO:0000256" key="5">
    <source>
        <dbReference type="SAM" id="MobiDB-lite"/>
    </source>
</evidence>
<protein>
    <recommendedName>
        <fullName evidence="4">Small ribosomal subunit protein eS6</fullName>
    </recommendedName>
</protein>
<keyword evidence="7" id="KW-1185">Reference proteome</keyword>
<keyword evidence="3 4" id="KW-0687">Ribonucleoprotein</keyword>